<evidence type="ECO:0000259" key="1">
    <source>
        <dbReference type="Pfam" id="PF08242"/>
    </source>
</evidence>
<dbReference type="CDD" id="cd02440">
    <property type="entry name" value="AdoMet_MTases"/>
    <property type="match status" value="1"/>
</dbReference>
<dbReference type="PATRIC" id="fig|1082933.3.peg.2505"/>
<dbReference type="EMBL" id="AGSN01000101">
    <property type="protein sequence ID" value="EHH11671.1"/>
    <property type="molecule type" value="Genomic_DNA"/>
</dbReference>
<dbReference type="Pfam" id="PF08242">
    <property type="entry name" value="Methyltransf_12"/>
    <property type="match status" value="1"/>
</dbReference>
<dbReference type="InterPro" id="IPR013217">
    <property type="entry name" value="Methyltransf_12"/>
</dbReference>
<dbReference type="eggNOG" id="COG4106">
    <property type="taxonomic scope" value="Bacteria"/>
</dbReference>
<dbReference type="STRING" id="1082933.A6B35_18570"/>
<keyword evidence="3" id="KW-1185">Reference proteome</keyword>
<dbReference type="OrthoDB" id="8093725at2"/>
<accession>G6Y9G5</accession>
<dbReference type="SUPFAM" id="SSF53335">
    <property type="entry name" value="S-adenosyl-L-methionine-dependent methyltransferases"/>
    <property type="match status" value="1"/>
</dbReference>
<name>G6Y9G5_9HYPH</name>
<dbReference type="Proteomes" id="UP000002949">
    <property type="component" value="Unassembled WGS sequence"/>
</dbReference>
<sequence>MLAPGQVARRVLGRHFEPVGKAYRRVFVNLDTIADFLDGELPNGAKILDIGGGDGALIERVLDRRPDLAVTMCDPAPVIGTFLSNANRARVELLPATDLTCVTGSYDVVTICDVIHHVPVDQRDAFFKSLAESCERWACRKIILKDVEPGAIRATLSLLADWYITGDRHVVLFSRSDFAAMARRHFPKAQRASAVPDWPNYCEVLSW</sequence>
<evidence type="ECO:0000313" key="2">
    <source>
        <dbReference type="EMBL" id="EHH11671.1"/>
    </source>
</evidence>
<dbReference type="KEGG" id="mamo:A6B35_18570"/>
<dbReference type="InterPro" id="IPR029063">
    <property type="entry name" value="SAM-dependent_MTases_sf"/>
</dbReference>
<gene>
    <name evidence="2" type="ORF">MEA186_12923</name>
</gene>
<evidence type="ECO:0000313" key="3">
    <source>
        <dbReference type="Proteomes" id="UP000002949"/>
    </source>
</evidence>
<organism evidence="2 3">
    <name type="scientific">Mesorhizobium amorphae CCNWGS0123</name>
    <dbReference type="NCBI Taxonomy" id="1082933"/>
    <lineage>
        <taxon>Bacteria</taxon>
        <taxon>Pseudomonadati</taxon>
        <taxon>Pseudomonadota</taxon>
        <taxon>Alphaproteobacteria</taxon>
        <taxon>Hyphomicrobiales</taxon>
        <taxon>Phyllobacteriaceae</taxon>
        <taxon>Mesorhizobium</taxon>
    </lineage>
</organism>
<proteinExistence type="predicted"/>
<dbReference type="AlphaFoldDB" id="G6Y9G5"/>
<reference evidence="2 3" key="1">
    <citation type="journal article" date="2012" name="J. Bacteriol.">
        <title>Draft Genome Sequence of Plant Growth-Promoting Rhizobium Mesorhizobium amorphae, Isolated from Zinc-Lead Mine Tailings.</title>
        <authorList>
            <person name="Hao X."/>
            <person name="Lin Y."/>
            <person name="Johnstone L."/>
            <person name="Baltrus D.A."/>
            <person name="Miller S.J."/>
            <person name="Wei G."/>
            <person name="Rensing C."/>
        </authorList>
    </citation>
    <scope>NUCLEOTIDE SEQUENCE [LARGE SCALE GENOMIC DNA]</scope>
    <source>
        <strain evidence="2 3">CCNWGS0123</strain>
    </source>
</reference>
<dbReference type="Gene3D" id="3.40.50.150">
    <property type="entry name" value="Vaccinia Virus protein VP39"/>
    <property type="match status" value="1"/>
</dbReference>
<protein>
    <recommendedName>
        <fullName evidence="1">Methyltransferase type 12 domain-containing protein</fullName>
    </recommendedName>
</protein>
<dbReference type="RefSeq" id="WP_006202100.1">
    <property type="nucleotide sequence ID" value="NZ_CP015318.1"/>
</dbReference>
<feature type="domain" description="Methyltransferase type 12" evidence="1">
    <location>
        <begin position="48"/>
        <end position="132"/>
    </location>
</feature>